<feature type="region of interest" description="Disordered" evidence="1">
    <location>
        <begin position="22"/>
        <end position="157"/>
    </location>
</feature>
<reference evidence="3" key="1">
    <citation type="submission" date="2024-03" db="EMBL/GenBank/DDBJ databases">
        <authorList>
            <consortium name="ELIXIR-Norway"/>
            <consortium name="Elixir Norway"/>
        </authorList>
    </citation>
    <scope>NUCLEOTIDE SEQUENCE</scope>
</reference>
<dbReference type="InterPro" id="IPR003882">
    <property type="entry name" value="Pistil_extensin"/>
</dbReference>
<sequence length="370" mass="38127">MAASSLMLPIAGVFLVACVSGIMSQPPPSLPLPPPPPSPPLQSPPPPSPTLQSPPPPSPTLQSPPPPSPPILSPPPPLLSPPPPSPPLLSPPPPSFPPPTSPPPPPQPPPLPPPSSPPSSPPLPSSPPSPPLSSPSSPPLSSLTPSSPPSLPPLSPISLPPLSPSSLPIVSPISLPPLSPPSPAPAPAPTSGAVYSKPFFNSTVFVHENLLVVAGPGGDVNKLQRGSVVVVTNDIKKTSHFSSKVLGVFQGQYVQDGNETIRVTASATIFADSENPYNTTYEIVGQRTSLTSSDGFPLSVVSGIQFNVETKEYSYGLTGIAFIDTVSTQVSPQKLSLVPSPNPSDRSEVALQQNIFRLSILFCRNGRCQG</sequence>
<evidence type="ECO:0000313" key="3">
    <source>
        <dbReference type="EMBL" id="CAK9860199.1"/>
    </source>
</evidence>
<protein>
    <recommendedName>
        <fullName evidence="5">Dirigent protein</fullName>
    </recommendedName>
</protein>
<feature type="compositionally biased region" description="Pro residues" evidence="1">
    <location>
        <begin position="25"/>
        <end position="138"/>
    </location>
</feature>
<name>A0ABP1ACD5_9BRYO</name>
<evidence type="ECO:0008006" key="5">
    <source>
        <dbReference type="Google" id="ProtNLM"/>
    </source>
</evidence>
<evidence type="ECO:0000256" key="2">
    <source>
        <dbReference type="SAM" id="SignalP"/>
    </source>
</evidence>
<feature type="compositionally biased region" description="Pro residues" evidence="1">
    <location>
        <begin position="146"/>
        <end position="157"/>
    </location>
</feature>
<feature type="chain" id="PRO_5045627195" description="Dirigent protein" evidence="2">
    <location>
        <begin position="25"/>
        <end position="370"/>
    </location>
</feature>
<evidence type="ECO:0000313" key="4">
    <source>
        <dbReference type="Proteomes" id="UP001497522"/>
    </source>
</evidence>
<keyword evidence="4" id="KW-1185">Reference proteome</keyword>
<evidence type="ECO:0000256" key="1">
    <source>
        <dbReference type="SAM" id="MobiDB-lite"/>
    </source>
</evidence>
<proteinExistence type="predicted"/>
<organism evidence="3 4">
    <name type="scientific">Sphagnum jensenii</name>
    <dbReference type="NCBI Taxonomy" id="128206"/>
    <lineage>
        <taxon>Eukaryota</taxon>
        <taxon>Viridiplantae</taxon>
        <taxon>Streptophyta</taxon>
        <taxon>Embryophyta</taxon>
        <taxon>Bryophyta</taxon>
        <taxon>Sphagnophytina</taxon>
        <taxon>Sphagnopsida</taxon>
        <taxon>Sphagnales</taxon>
        <taxon>Sphagnaceae</taxon>
        <taxon>Sphagnum</taxon>
    </lineage>
</organism>
<keyword evidence="2" id="KW-0732">Signal</keyword>
<dbReference type="PRINTS" id="PR01218">
    <property type="entry name" value="PSTLEXTENSIN"/>
</dbReference>
<dbReference type="EMBL" id="OZ023712">
    <property type="protein sequence ID" value="CAK9860199.1"/>
    <property type="molecule type" value="Genomic_DNA"/>
</dbReference>
<gene>
    <name evidence="3" type="ORF">CSSPJE1EN2_LOCUS3194</name>
</gene>
<feature type="signal peptide" evidence="2">
    <location>
        <begin position="1"/>
        <end position="24"/>
    </location>
</feature>
<dbReference type="Proteomes" id="UP001497522">
    <property type="component" value="Chromosome 11"/>
</dbReference>
<accession>A0ABP1ACD5</accession>